<comment type="subcellular location">
    <subcellularLocation>
        <location evidence="1">Endomembrane system</location>
        <topology evidence="1">Multi-pass membrane protein</topology>
    </subcellularLocation>
</comment>
<dbReference type="GO" id="GO:0015369">
    <property type="term" value="F:calcium:proton antiporter activity"/>
    <property type="evidence" value="ECO:0007669"/>
    <property type="project" value="TreeGrafter"/>
</dbReference>
<dbReference type="Proteomes" id="UP000663671">
    <property type="component" value="Chromosome 1"/>
</dbReference>
<evidence type="ECO:0000313" key="11">
    <source>
        <dbReference type="EMBL" id="QSS63877.1"/>
    </source>
</evidence>
<evidence type="ECO:0000256" key="8">
    <source>
        <dbReference type="SAM" id="MobiDB-lite"/>
    </source>
</evidence>
<feature type="transmembrane region" description="Helical" evidence="9">
    <location>
        <begin position="132"/>
        <end position="154"/>
    </location>
</feature>
<evidence type="ECO:0000256" key="9">
    <source>
        <dbReference type="SAM" id="Phobius"/>
    </source>
</evidence>
<feature type="transmembrane region" description="Helical" evidence="9">
    <location>
        <begin position="248"/>
        <end position="267"/>
    </location>
</feature>
<feature type="region of interest" description="Disordered" evidence="8">
    <location>
        <begin position="1"/>
        <end position="42"/>
    </location>
</feature>
<proteinExistence type="inferred from homology"/>
<reference evidence="11" key="1">
    <citation type="submission" date="2021-01" db="EMBL/GenBank/DDBJ databases">
        <title>Chromosome-level genome assembly of a human fungal pathogen reveals clustering of transcriptionally co-regulated genes.</title>
        <authorList>
            <person name="Voorhies M."/>
            <person name="Cohen S."/>
            <person name="Shea T.P."/>
            <person name="Petrus S."/>
            <person name="Munoz J.F."/>
            <person name="Poplawski S."/>
            <person name="Goldman W.E."/>
            <person name="Michael T."/>
            <person name="Cuomo C.A."/>
            <person name="Sil A."/>
            <person name="Beyhan S."/>
        </authorList>
    </citation>
    <scope>NUCLEOTIDE SEQUENCE</scope>
    <source>
        <strain evidence="11">WU24</strain>
    </source>
</reference>
<dbReference type="PANTHER" id="PTHR31503">
    <property type="entry name" value="VACUOLAR CALCIUM ION TRANSPORTER"/>
    <property type="match status" value="1"/>
</dbReference>
<organism evidence="11 12">
    <name type="scientific">Ajellomyces capsulatus</name>
    <name type="common">Darling's disease fungus</name>
    <name type="synonym">Histoplasma capsulatum</name>
    <dbReference type="NCBI Taxonomy" id="5037"/>
    <lineage>
        <taxon>Eukaryota</taxon>
        <taxon>Fungi</taxon>
        <taxon>Dikarya</taxon>
        <taxon>Ascomycota</taxon>
        <taxon>Pezizomycotina</taxon>
        <taxon>Eurotiomycetes</taxon>
        <taxon>Eurotiomycetidae</taxon>
        <taxon>Onygenales</taxon>
        <taxon>Ajellomycetaceae</taxon>
        <taxon>Histoplasma</taxon>
    </lineage>
</organism>
<evidence type="ECO:0000259" key="10">
    <source>
        <dbReference type="Pfam" id="PF01699"/>
    </source>
</evidence>
<keyword evidence="4 9" id="KW-0812">Transmembrane</keyword>
<dbReference type="GO" id="GO:0012505">
    <property type="term" value="C:endomembrane system"/>
    <property type="evidence" value="ECO:0007669"/>
    <property type="project" value="UniProtKB-SubCell"/>
</dbReference>
<evidence type="ECO:0000256" key="4">
    <source>
        <dbReference type="ARBA" id="ARBA00022692"/>
    </source>
</evidence>
<dbReference type="Pfam" id="PF01699">
    <property type="entry name" value="Na_Ca_ex"/>
    <property type="match status" value="1"/>
</dbReference>
<feature type="transmembrane region" description="Helical" evidence="9">
    <location>
        <begin position="77"/>
        <end position="95"/>
    </location>
</feature>
<evidence type="ECO:0000256" key="5">
    <source>
        <dbReference type="ARBA" id="ARBA00022989"/>
    </source>
</evidence>
<dbReference type="VEuPathDB" id="FungiDB:I7I51_00937"/>
<sequence length="369" mass="40201">MEQRAPSISSQDANNRPGSPPQSSKKTNDPSHPILPLHNEPSGSLFRVASAGESGRRGIHPIHFLTVCTKSTNRVSMIVNVLWPFVPAAIALSFARPDLHLWIFSLNYIAMVPTANLLGFAGSELARKLPKVFGILLETALSSLVEIVLLMVLISNDENSNLVPVIHAAILGSILANLLLCLGTCFFVGGLRRNDQTFHEVISETGSGMLLVAGFGLLIPSAFYSALSRSTTADGHFTPQLLLDNTRTISRATSVILLVAFLIFLFFNLQSHNSIYDEVLESDEEKDEDGADEKRRAKLTFTECLVAIAISLTCVSLSAVFLSRKQLSIWLLLTKLGTTKSISRSSTALDRPFKRRSSMLPWLSLLAGA</sequence>
<dbReference type="GO" id="GO:0000329">
    <property type="term" value="C:fungal-type vacuole membrane"/>
    <property type="evidence" value="ECO:0007669"/>
    <property type="project" value="TreeGrafter"/>
</dbReference>
<dbReference type="InterPro" id="IPR004837">
    <property type="entry name" value="NaCa_Exmemb"/>
</dbReference>
<dbReference type="GO" id="GO:0006874">
    <property type="term" value="P:intracellular calcium ion homeostasis"/>
    <property type="evidence" value="ECO:0007669"/>
    <property type="project" value="TreeGrafter"/>
</dbReference>
<evidence type="ECO:0000256" key="6">
    <source>
        <dbReference type="ARBA" id="ARBA00023065"/>
    </source>
</evidence>
<dbReference type="InterPro" id="IPR004713">
    <property type="entry name" value="CaH_exchang"/>
</dbReference>
<dbReference type="PANTHER" id="PTHR31503:SF14">
    <property type="entry name" value="VACUOLAR CALCIUM ION TRANSPORTER"/>
    <property type="match status" value="1"/>
</dbReference>
<dbReference type="FunFam" id="1.20.1420.30:FF:000027">
    <property type="entry name" value="Vacuolar calcium ion transporter"/>
    <property type="match status" value="1"/>
</dbReference>
<feature type="transmembrane region" description="Helical" evidence="9">
    <location>
        <begin position="304"/>
        <end position="323"/>
    </location>
</feature>
<comment type="similarity">
    <text evidence="2">Belongs to the Ca(2+):cation antiporter (CaCA) (TC 2.A.19) family.</text>
</comment>
<dbReference type="AlphaFoldDB" id="A0A8A1MIE1"/>
<evidence type="ECO:0000256" key="1">
    <source>
        <dbReference type="ARBA" id="ARBA00004127"/>
    </source>
</evidence>
<feature type="transmembrane region" description="Helical" evidence="9">
    <location>
        <begin position="101"/>
        <end position="120"/>
    </location>
</feature>
<evidence type="ECO:0000256" key="2">
    <source>
        <dbReference type="ARBA" id="ARBA00008170"/>
    </source>
</evidence>
<keyword evidence="5 9" id="KW-1133">Transmembrane helix</keyword>
<keyword evidence="6" id="KW-0406">Ion transport</keyword>
<dbReference type="Gene3D" id="1.20.1420.30">
    <property type="entry name" value="NCX, central ion-binding region"/>
    <property type="match status" value="1"/>
</dbReference>
<feature type="transmembrane region" description="Helical" evidence="9">
    <location>
        <begin position="166"/>
        <end position="188"/>
    </location>
</feature>
<accession>A0A8A1MIE1</accession>
<name>A0A8A1MIE1_AJECA</name>
<evidence type="ECO:0000256" key="7">
    <source>
        <dbReference type="ARBA" id="ARBA00023136"/>
    </source>
</evidence>
<dbReference type="OrthoDB" id="1699231at2759"/>
<dbReference type="InterPro" id="IPR044880">
    <property type="entry name" value="NCX_ion-bd_dom_sf"/>
</dbReference>
<gene>
    <name evidence="11" type="ORF">I7I51_00937</name>
</gene>
<feature type="transmembrane region" description="Helical" evidence="9">
    <location>
        <begin position="209"/>
        <end position="228"/>
    </location>
</feature>
<feature type="domain" description="Sodium/calcium exchanger membrane region" evidence="10">
    <location>
        <begin position="100"/>
        <end position="269"/>
    </location>
</feature>
<feature type="compositionally biased region" description="Polar residues" evidence="8">
    <location>
        <begin position="1"/>
        <end position="25"/>
    </location>
</feature>
<dbReference type="EMBL" id="CP069114">
    <property type="protein sequence ID" value="QSS63877.1"/>
    <property type="molecule type" value="Genomic_DNA"/>
</dbReference>
<keyword evidence="7 9" id="KW-0472">Membrane</keyword>
<protein>
    <submittedName>
        <fullName evidence="11">Vacuolar H+/Ca2+ exchanger</fullName>
    </submittedName>
</protein>
<evidence type="ECO:0000313" key="12">
    <source>
        <dbReference type="Proteomes" id="UP000663671"/>
    </source>
</evidence>
<keyword evidence="3" id="KW-0813">Transport</keyword>
<evidence type="ECO:0000256" key="3">
    <source>
        <dbReference type="ARBA" id="ARBA00022448"/>
    </source>
</evidence>